<feature type="domain" description="FecR protein" evidence="2">
    <location>
        <begin position="132"/>
        <end position="216"/>
    </location>
</feature>
<comment type="caution">
    <text evidence="4">The sequence shown here is derived from an EMBL/GenBank/DDBJ whole genome shotgun (WGS) entry which is preliminary data.</text>
</comment>
<reference evidence="5" key="1">
    <citation type="submission" date="2018-11" db="EMBL/GenBank/DDBJ databases">
        <title>Chitinophaga lutea sp.nov., isolate from arsenic contaminated soil.</title>
        <authorList>
            <person name="Zong Y."/>
        </authorList>
    </citation>
    <scope>NUCLEOTIDE SEQUENCE [LARGE SCALE GENOMIC DNA]</scope>
    <source>
        <strain evidence="5">YLT18</strain>
    </source>
</reference>
<dbReference type="PANTHER" id="PTHR30273">
    <property type="entry name" value="PERIPLASMIC SIGNAL SENSOR AND SIGMA FACTOR ACTIVATOR FECR-RELATED"/>
    <property type="match status" value="1"/>
</dbReference>
<organism evidence="4 5">
    <name type="scientific">Chitinophaga barathri</name>
    <dbReference type="NCBI Taxonomy" id="1647451"/>
    <lineage>
        <taxon>Bacteria</taxon>
        <taxon>Pseudomonadati</taxon>
        <taxon>Bacteroidota</taxon>
        <taxon>Chitinophagia</taxon>
        <taxon>Chitinophagales</taxon>
        <taxon>Chitinophagaceae</taxon>
        <taxon>Chitinophaga</taxon>
    </lineage>
</organism>
<evidence type="ECO:0000256" key="1">
    <source>
        <dbReference type="SAM" id="Phobius"/>
    </source>
</evidence>
<dbReference type="Pfam" id="PF16344">
    <property type="entry name" value="FecR_C"/>
    <property type="match status" value="1"/>
</dbReference>
<dbReference type="PIRSF" id="PIRSF018266">
    <property type="entry name" value="FecR"/>
    <property type="match status" value="1"/>
</dbReference>
<keyword evidence="1" id="KW-0472">Membrane</keyword>
<keyword evidence="5" id="KW-1185">Reference proteome</keyword>
<proteinExistence type="predicted"/>
<dbReference type="Pfam" id="PF04773">
    <property type="entry name" value="FecR"/>
    <property type="match status" value="1"/>
</dbReference>
<dbReference type="GO" id="GO:0016989">
    <property type="term" value="F:sigma factor antagonist activity"/>
    <property type="evidence" value="ECO:0007669"/>
    <property type="project" value="TreeGrafter"/>
</dbReference>
<dbReference type="Proteomes" id="UP000279089">
    <property type="component" value="Unassembled WGS sequence"/>
</dbReference>
<dbReference type="AlphaFoldDB" id="A0A3N4MBR5"/>
<accession>A0A3N4MBR5</accession>
<gene>
    <name evidence="4" type="ORF">EG028_21790</name>
</gene>
<protein>
    <submittedName>
        <fullName evidence="4">DUF4974 domain-containing protein</fullName>
    </submittedName>
</protein>
<feature type="transmembrane region" description="Helical" evidence="1">
    <location>
        <begin position="100"/>
        <end position="119"/>
    </location>
</feature>
<sequence length="328" mass="36330">MSNLQPDEALYSLLCKYLLNEADNAERQWVGAWLKEVPANEDVLAAIRRMLEVPLPVAAYPGLSTDASWDRLKANITGAGLEPVEMNTSATVVPIRRNYLWLKIAAVLVLALGLTWVLLPSKSNREQVFTGAQQAALPDGSKVRLFDDAEMKLENGFGKNERRVAFTGKGEFDISPNPDAPFVILLGRTEIKVLGTRFTVNYAAGNLVIHVSSGKIQVNDPDRQKSVVLTEGMLLRCNETKEPFTVAAHIPDLEKKRLVFRNVPLEDVILSIEAMYDVQVDVKDSAILRQSITSNFENETIDNVMASIAFITNTTVQKAGTQQFTLQE</sequence>
<dbReference type="PANTHER" id="PTHR30273:SF2">
    <property type="entry name" value="PROTEIN FECR"/>
    <property type="match status" value="1"/>
</dbReference>
<dbReference type="Gene3D" id="2.60.120.1440">
    <property type="match status" value="1"/>
</dbReference>
<dbReference type="OrthoDB" id="641176at2"/>
<keyword evidence="1" id="KW-1133">Transmembrane helix</keyword>
<name>A0A3N4MBR5_9BACT</name>
<keyword evidence="1" id="KW-0812">Transmembrane</keyword>
<dbReference type="InterPro" id="IPR032508">
    <property type="entry name" value="FecR_C"/>
</dbReference>
<feature type="domain" description="Protein FecR C-terminal" evidence="3">
    <location>
        <begin position="257"/>
        <end position="320"/>
    </location>
</feature>
<evidence type="ECO:0000313" key="4">
    <source>
        <dbReference type="EMBL" id="RPD39246.1"/>
    </source>
</evidence>
<evidence type="ECO:0000259" key="2">
    <source>
        <dbReference type="Pfam" id="PF04773"/>
    </source>
</evidence>
<dbReference type="RefSeq" id="WP_120518394.1">
    <property type="nucleotide sequence ID" value="NZ_QXZY01000012.1"/>
</dbReference>
<dbReference type="Gene3D" id="3.55.50.30">
    <property type="match status" value="1"/>
</dbReference>
<dbReference type="InterPro" id="IPR012373">
    <property type="entry name" value="Ferrdict_sens_TM"/>
</dbReference>
<evidence type="ECO:0000313" key="5">
    <source>
        <dbReference type="Proteomes" id="UP000279089"/>
    </source>
</evidence>
<evidence type="ECO:0000259" key="3">
    <source>
        <dbReference type="Pfam" id="PF16344"/>
    </source>
</evidence>
<dbReference type="EMBL" id="RMBX01000012">
    <property type="protein sequence ID" value="RPD39246.1"/>
    <property type="molecule type" value="Genomic_DNA"/>
</dbReference>
<dbReference type="InterPro" id="IPR006860">
    <property type="entry name" value="FecR"/>
</dbReference>